<dbReference type="AlphaFoldDB" id="A0A975BE85"/>
<reference evidence="1" key="1">
    <citation type="journal article" date="2021" name="Microb. Physiol.">
        <title>Proteogenomic Insights into the Physiology of Marine, Sulfate-Reducing, Filamentous Desulfonema limicola and Desulfonema magnum.</title>
        <authorList>
            <person name="Schnaars V."/>
            <person name="Wohlbrand L."/>
            <person name="Scheve S."/>
            <person name="Hinrichs C."/>
            <person name="Reinhardt R."/>
            <person name="Rabus R."/>
        </authorList>
    </citation>
    <scope>NUCLEOTIDE SEQUENCE</scope>
    <source>
        <strain evidence="1">5ac10</strain>
    </source>
</reference>
<evidence type="ECO:0000313" key="1">
    <source>
        <dbReference type="EMBL" id="QTA83736.1"/>
    </source>
</evidence>
<keyword evidence="2" id="KW-1185">Reference proteome</keyword>
<protein>
    <submittedName>
        <fullName evidence="1">Uncharacterized protein</fullName>
    </submittedName>
</protein>
<dbReference type="EMBL" id="CP061799">
    <property type="protein sequence ID" value="QTA83736.1"/>
    <property type="molecule type" value="Genomic_DNA"/>
</dbReference>
<proteinExistence type="predicted"/>
<organism evidence="1 2">
    <name type="scientific">Desulfonema limicola</name>
    <dbReference type="NCBI Taxonomy" id="45656"/>
    <lineage>
        <taxon>Bacteria</taxon>
        <taxon>Pseudomonadati</taxon>
        <taxon>Thermodesulfobacteriota</taxon>
        <taxon>Desulfobacteria</taxon>
        <taxon>Desulfobacterales</taxon>
        <taxon>Desulfococcaceae</taxon>
        <taxon>Desulfonema</taxon>
    </lineage>
</organism>
<evidence type="ECO:0000313" key="2">
    <source>
        <dbReference type="Proteomes" id="UP000663720"/>
    </source>
</evidence>
<dbReference type="Proteomes" id="UP000663720">
    <property type="component" value="Chromosome"/>
</dbReference>
<sequence length="102" mass="11501">MNKIVDRDDFLNELNERVMGLTIAQSIILSVLAELSEDLPFAVKTRIEQVVKTMPEDMQTPVVMEQIDFLLTSIGKAVRPDDNNNFPPYLRLIPGGKSAEKK</sequence>
<gene>
    <name evidence="1" type="ORF">dnl_61510</name>
</gene>
<name>A0A975BE85_9BACT</name>
<accession>A0A975BE85</accession>
<dbReference type="KEGG" id="dli:dnl_61510"/>
<dbReference type="RefSeq" id="WP_207689538.1">
    <property type="nucleotide sequence ID" value="NZ_CP061799.1"/>
</dbReference>